<evidence type="ECO:0000313" key="2">
    <source>
        <dbReference type="EMBL" id="GER46647.1"/>
    </source>
</evidence>
<dbReference type="EMBL" id="BKCP01007626">
    <property type="protein sequence ID" value="GER46647.1"/>
    <property type="molecule type" value="Genomic_DNA"/>
</dbReference>
<dbReference type="AlphaFoldDB" id="A0A5A7QQD4"/>
<name>A0A5A7QQD4_STRAF</name>
<feature type="compositionally biased region" description="Pro residues" evidence="1">
    <location>
        <begin position="20"/>
        <end position="36"/>
    </location>
</feature>
<dbReference type="SUPFAM" id="SSF51197">
    <property type="entry name" value="Clavaminate synthase-like"/>
    <property type="match status" value="1"/>
</dbReference>
<sequence length="368" mass="39814">MASSAEQPYHHRHPFGASAAPPPTPLGATAAPPPTPSAQTNLSTATAAPDLISHLLSRLPPTLSLSTAARRPSDAVAVGDAPSISLSDSTPGALLSAAAGRGFFRLADHRIPAHLPAAAEFAAAFLLSLPADKKRTLFPRTFPLGHETDCDDGASAVAGESFCLDPSRSAEWTTDELDLSPLGEFSREMERLGSEVLEEMARTVGFKKPAREQLRSLMWVSNGANNPGRVYPYVIGLQYQMRCQKLSLLSDSGWVTVSGQVDSVLVTLGDIAQVWSNGKLKKVRGRPIVSSSDEDNNPNCITMSLLITLPLEATVCPLIFNLVETKEGEKRESTEEKMSFNSFSFKDYAWRVYHEHVPAKDTLARYRV</sequence>
<dbReference type="PANTHER" id="PTHR34945">
    <property type="entry name" value="2-OXOGLUTARATE (2OG) AND FE(II)-DEPENDENT OXYGENASE SUPERFAMILY PROTEIN"/>
    <property type="match status" value="1"/>
</dbReference>
<keyword evidence="3" id="KW-1185">Reference proteome</keyword>
<dbReference type="InterPro" id="IPR027443">
    <property type="entry name" value="IPNS-like_sf"/>
</dbReference>
<dbReference type="OrthoDB" id="659818at2759"/>
<dbReference type="Gene3D" id="2.60.120.330">
    <property type="entry name" value="B-lactam Antibiotic, Isopenicillin N Synthase, Chain"/>
    <property type="match status" value="2"/>
</dbReference>
<protein>
    <submittedName>
        <fullName evidence="2">2-oxoglutarate (2OG) and Fe(II)-dependent oxygenase superfamily protein</fullName>
    </submittedName>
</protein>
<organism evidence="2 3">
    <name type="scientific">Striga asiatica</name>
    <name type="common">Asiatic witchweed</name>
    <name type="synonym">Buchnera asiatica</name>
    <dbReference type="NCBI Taxonomy" id="4170"/>
    <lineage>
        <taxon>Eukaryota</taxon>
        <taxon>Viridiplantae</taxon>
        <taxon>Streptophyta</taxon>
        <taxon>Embryophyta</taxon>
        <taxon>Tracheophyta</taxon>
        <taxon>Spermatophyta</taxon>
        <taxon>Magnoliopsida</taxon>
        <taxon>eudicotyledons</taxon>
        <taxon>Gunneridae</taxon>
        <taxon>Pentapetalae</taxon>
        <taxon>asterids</taxon>
        <taxon>lamiids</taxon>
        <taxon>Lamiales</taxon>
        <taxon>Orobanchaceae</taxon>
        <taxon>Buchnereae</taxon>
        <taxon>Striga</taxon>
    </lineage>
</organism>
<proteinExistence type="predicted"/>
<reference evidence="3" key="1">
    <citation type="journal article" date="2019" name="Curr. Biol.">
        <title>Genome Sequence of Striga asiatica Provides Insight into the Evolution of Plant Parasitism.</title>
        <authorList>
            <person name="Yoshida S."/>
            <person name="Kim S."/>
            <person name="Wafula E.K."/>
            <person name="Tanskanen J."/>
            <person name="Kim Y.M."/>
            <person name="Honaas L."/>
            <person name="Yang Z."/>
            <person name="Spallek T."/>
            <person name="Conn C.E."/>
            <person name="Ichihashi Y."/>
            <person name="Cheong K."/>
            <person name="Cui S."/>
            <person name="Der J.P."/>
            <person name="Gundlach H."/>
            <person name="Jiao Y."/>
            <person name="Hori C."/>
            <person name="Ishida J.K."/>
            <person name="Kasahara H."/>
            <person name="Kiba T."/>
            <person name="Kim M.S."/>
            <person name="Koo N."/>
            <person name="Laohavisit A."/>
            <person name="Lee Y.H."/>
            <person name="Lumba S."/>
            <person name="McCourt P."/>
            <person name="Mortimer J.C."/>
            <person name="Mutuku J.M."/>
            <person name="Nomura T."/>
            <person name="Sasaki-Sekimoto Y."/>
            <person name="Seto Y."/>
            <person name="Wang Y."/>
            <person name="Wakatake T."/>
            <person name="Sakakibara H."/>
            <person name="Demura T."/>
            <person name="Yamaguchi S."/>
            <person name="Yoneyama K."/>
            <person name="Manabe R.I."/>
            <person name="Nelson D.C."/>
            <person name="Schulman A.H."/>
            <person name="Timko M.P."/>
            <person name="dePamphilis C.W."/>
            <person name="Choi D."/>
            <person name="Shirasu K."/>
        </authorList>
    </citation>
    <scope>NUCLEOTIDE SEQUENCE [LARGE SCALE GENOMIC DNA]</scope>
    <source>
        <strain evidence="3">cv. UVA1</strain>
    </source>
</reference>
<dbReference type="Proteomes" id="UP000325081">
    <property type="component" value="Unassembled WGS sequence"/>
</dbReference>
<evidence type="ECO:0000256" key="1">
    <source>
        <dbReference type="SAM" id="MobiDB-lite"/>
    </source>
</evidence>
<comment type="caution">
    <text evidence="2">The sequence shown here is derived from an EMBL/GenBank/DDBJ whole genome shotgun (WGS) entry which is preliminary data.</text>
</comment>
<gene>
    <name evidence="2" type="ORF">STAS_23695</name>
</gene>
<evidence type="ECO:0000313" key="3">
    <source>
        <dbReference type="Proteomes" id="UP000325081"/>
    </source>
</evidence>
<feature type="region of interest" description="Disordered" evidence="1">
    <location>
        <begin position="1"/>
        <end position="42"/>
    </location>
</feature>
<accession>A0A5A7QQD4</accession>
<dbReference type="PANTHER" id="PTHR34945:SF2">
    <property type="entry name" value="2-OXOGLUTARATE (2OG) AND FE(II)-DEPENDENT OXYGENASE SUPERFAMILY PROTEIN"/>
    <property type="match status" value="1"/>
</dbReference>